<gene>
    <name evidence="4" type="ORF">C2S53_009876</name>
</gene>
<evidence type="ECO:0000256" key="2">
    <source>
        <dbReference type="PROSITE-ProRule" id="PRU00708"/>
    </source>
</evidence>
<dbReference type="Proteomes" id="UP001190926">
    <property type="component" value="Unassembled WGS sequence"/>
</dbReference>
<dbReference type="GO" id="GO:0042555">
    <property type="term" value="C:MCM complex"/>
    <property type="evidence" value="ECO:0007669"/>
    <property type="project" value="InterPro"/>
</dbReference>
<feature type="repeat" description="PPR" evidence="2">
    <location>
        <begin position="561"/>
        <end position="595"/>
    </location>
</feature>
<reference evidence="4 5" key="1">
    <citation type="journal article" date="2021" name="Nat. Commun.">
        <title>Incipient diploidization of the medicinal plant Perilla within 10,000 years.</title>
        <authorList>
            <person name="Zhang Y."/>
            <person name="Shen Q."/>
            <person name="Leng L."/>
            <person name="Zhang D."/>
            <person name="Chen S."/>
            <person name="Shi Y."/>
            <person name="Ning Z."/>
            <person name="Chen S."/>
        </authorList>
    </citation>
    <scope>NUCLEOTIDE SEQUENCE [LARGE SCALE GENOMIC DNA]</scope>
    <source>
        <strain evidence="5">cv. PC099</strain>
    </source>
</reference>
<dbReference type="GO" id="GO:0003729">
    <property type="term" value="F:mRNA binding"/>
    <property type="evidence" value="ECO:0007669"/>
    <property type="project" value="TreeGrafter"/>
</dbReference>
<dbReference type="Pfam" id="PF17207">
    <property type="entry name" value="MCM_OB"/>
    <property type="match status" value="1"/>
</dbReference>
<feature type="repeat" description="PPR" evidence="2">
    <location>
        <begin position="316"/>
        <end position="350"/>
    </location>
</feature>
<dbReference type="GO" id="GO:0006270">
    <property type="term" value="P:DNA replication initiation"/>
    <property type="evidence" value="ECO:0007669"/>
    <property type="project" value="InterPro"/>
</dbReference>
<dbReference type="InterPro" id="IPR033762">
    <property type="entry name" value="MCM_OB"/>
</dbReference>
<name>A0AAD4JPC0_PERFH</name>
<dbReference type="PANTHER" id="PTHR47932">
    <property type="entry name" value="ATPASE EXPRESSION PROTEIN 3"/>
    <property type="match status" value="1"/>
</dbReference>
<dbReference type="SUPFAM" id="SSF48452">
    <property type="entry name" value="TPR-like"/>
    <property type="match status" value="1"/>
</dbReference>
<evidence type="ECO:0000259" key="3">
    <source>
        <dbReference type="Pfam" id="PF17207"/>
    </source>
</evidence>
<evidence type="ECO:0000313" key="5">
    <source>
        <dbReference type="Proteomes" id="UP001190926"/>
    </source>
</evidence>
<feature type="repeat" description="PPR" evidence="2">
    <location>
        <begin position="526"/>
        <end position="560"/>
    </location>
</feature>
<dbReference type="Pfam" id="PF01535">
    <property type="entry name" value="PPR"/>
    <property type="match status" value="2"/>
</dbReference>
<feature type="repeat" description="PPR" evidence="2">
    <location>
        <begin position="386"/>
        <end position="420"/>
    </location>
</feature>
<comment type="caution">
    <text evidence="4">The sequence shown here is derived from an EMBL/GenBank/DDBJ whole genome shotgun (WGS) entry which is preliminary data.</text>
</comment>
<dbReference type="InterPro" id="IPR002885">
    <property type="entry name" value="PPR_rpt"/>
</dbReference>
<dbReference type="EMBL" id="SDAM02000017">
    <property type="protein sequence ID" value="KAH6837569.1"/>
    <property type="molecule type" value="Genomic_DNA"/>
</dbReference>
<feature type="repeat" description="PPR" evidence="2">
    <location>
        <begin position="456"/>
        <end position="490"/>
    </location>
</feature>
<dbReference type="PANTHER" id="PTHR47932:SF2">
    <property type="entry name" value="OS10G0484300 PROTEIN"/>
    <property type="match status" value="1"/>
</dbReference>
<dbReference type="GO" id="GO:0005634">
    <property type="term" value="C:nucleus"/>
    <property type="evidence" value="ECO:0007669"/>
    <property type="project" value="InterPro"/>
</dbReference>
<dbReference type="GO" id="GO:0005524">
    <property type="term" value="F:ATP binding"/>
    <property type="evidence" value="ECO:0007669"/>
    <property type="project" value="InterPro"/>
</dbReference>
<sequence>MKKLVAGERNEPLMRTFLIVLYEWMDSSNLQFSNADEAVRIDLLGRAEGVASAEKYFDGLQEKTDKTYGALLSCYCRERVLDKALETFEKMNEMNYTSTLNYSNVLSLYSNLEQPSLLLHTVAAGRPPFTDPDFQFQISSIISRQKWSELRLITEPCTHVYFFDQLFRFNNFDSDLIISFFKWSQRKHKVDLAFEGFMRAGDYGFKLSVRSCNSMLAALVRGGRIGNVEFAYKEMVRRRIEADSTTFNTVVNGLCKAGRLNKASDIVEDMGVYGVTTSVVTYNTLIDGYCKRGGAGRMYKADALLKKMVEKGLSPSVITYNILIDGFCKDDNLAASLRLLKEMKEQGVRPSVITYNTLINGLCADGKIDEAMSLRDEMVGMGLEPNIVTHSVFINGYSKKKMLNEARELFDDIVSKGVAVNVMTFNTLINAYCRAGELGEAVAIFNLMLGKEVSPDVSTYNCLIGAYYRDGKMEAADKLLNEMEEKGLKADVVTYNIRIDAMCKSGETRKAVRFLDEMFKKGLHPSHITYNSLMDGYCKQGNLKAALTVKKRMEKEKKRQNVVTYNVLIKAFSESGKLEEANRYLNEMLEKGLVPNRITYDLIKEEMMEKGFVPDIDGHIYGNSGLLEGNYYPQIRDLGQSHLNYMIRIGGVVTRCTGVLPQLQQVKYDCNRCGAILGPFVKTAYAGVKVGSCSHCQSKGPFTVNIEQAIYRNCQKLTLQESFGIIPAGRLPRCTKVILLNNLVDCARRGEEMEVTGIYTKLLGMSLNTKKGFPVSVTLLEANYVAEKQDPFFSLQADPRRLRKLRSHALSTKKLDRGN</sequence>
<feature type="repeat" description="PPR" evidence="2">
    <location>
        <begin position="208"/>
        <end position="242"/>
    </location>
</feature>
<feature type="repeat" description="PPR" evidence="2">
    <location>
        <begin position="351"/>
        <end position="385"/>
    </location>
</feature>
<accession>A0AAD4JPC0</accession>
<feature type="repeat" description="PPR" evidence="2">
    <location>
        <begin position="243"/>
        <end position="277"/>
    </location>
</feature>
<dbReference type="PRINTS" id="PR01658">
    <property type="entry name" value="MCMPROTEIN2"/>
</dbReference>
<dbReference type="InterPro" id="IPR012340">
    <property type="entry name" value="NA-bd_OB-fold"/>
</dbReference>
<keyword evidence="5" id="KW-1185">Reference proteome</keyword>
<dbReference type="Pfam" id="PF13041">
    <property type="entry name" value="PPR_2"/>
    <property type="match status" value="4"/>
</dbReference>
<dbReference type="Gene3D" id="1.25.40.10">
    <property type="entry name" value="Tetratricopeptide repeat domain"/>
    <property type="match status" value="5"/>
</dbReference>
<dbReference type="SMART" id="SM00350">
    <property type="entry name" value="MCM"/>
    <property type="match status" value="1"/>
</dbReference>
<dbReference type="InterPro" id="IPR011990">
    <property type="entry name" value="TPR-like_helical_dom_sf"/>
</dbReference>
<evidence type="ECO:0000256" key="1">
    <source>
        <dbReference type="ARBA" id="ARBA00022737"/>
    </source>
</evidence>
<dbReference type="InterPro" id="IPR031327">
    <property type="entry name" value="MCM"/>
</dbReference>
<organism evidence="4 5">
    <name type="scientific">Perilla frutescens var. hirtella</name>
    <name type="common">Perilla citriodora</name>
    <name type="synonym">Perilla setoyensis</name>
    <dbReference type="NCBI Taxonomy" id="608512"/>
    <lineage>
        <taxon>Eukaryota</taxon>
        <taxon>Viridiplantae</taxon>
        <taxon>Streptophyta</taxon>
        <taxon>Embryophyta</taxon>
        <taxon>Tracheophyta</taxon>
        <taxon>Spermatophyta</taxon>
        <taxon>Magnoliopsida</taxon>
        <taxon>eudicotyledons</taxon>
        <taxon>Gunneridae</taxon>
        <taxon>Pentapetalae</taxon>
        <taxon>asterids</taxon>
        <taxon>lamiids</taxon>
        <taxon>Lamiales</taxon>
        <taxon>Lamiaceae</taxon>
        <taxon>Nepetoideae</taxon>
        <taxon>Elsholtzieae</taxon>
        <taxon>Perilla</taxon>
    </lineage>
</organism>
<feature type="repeat" description="PPR" evidence="2">
    <location>
        <begin position="421"/>
        <end position="455"/>
    </location>
</feature>
<proteinExistence type="predicted"/>
<feature type="repeat" description="PPR" evidence="2">
    <location>
        <begin position="64"/>
        <end position="98"/>
    </location>
</feature>
<evidence type="ECO:0000313" key="4">
    <source>
        <dbReference type="EMBL" id="KAH6837569.1"/>
    </source>
</evidence>
<dbReference type="NCBIfam" id="TIGR00756">
    <property type="entry name" value="PPR"/>
    <property type="match status" value="12"/>
</dbReference>
<protein>
    <submittedName>
        <fullName evidence="4">Pentatricopeptide repeat superfamily protein</fullName>
    </submittedName>
</protein>
<keyword evidence="1" id="KW-0677">Repeat</keyword>
<feature type="repeat" description="PPR" evidence="2">
    <location>
        <begin position="278"/>
        <end position="315"/>
    </location>
</feature>
<dbReference type="Gene3D" id="2.20.28.10">
    <property type="match status" value="1"/>
</dbReference>
<dbReference type="PROSITE" id="PS51375">
    <property type="entry name" value="PPR"/>
    <property type="match status" value="12"/>
</dbReference>
<dbReference type="GO" id="GO:0003677">
    <property type="term" value="F:DNA binding"/>
    <property type="evidence" value="ECO:0007669"/>
    <property type="project" value="InterPro"/>
</dbReference>
<dbReference type="Gene3D" id="2.40.50.140">
    <property type="entry name" value="Nucleic acid-binding proteins"/>
    <property type="match status" value="1"/>
</dbReference>
<dbReference type="AlphaFoldDB" id="A0AAD4JPC0"/>
<dbReference type="Pfam" id="PF12854">
    <property type="entry name" value="PPR_1"/>
    <property type="match status" value="3"/>
</dbReference>
<feature type="domain" description="MCM OB" evidence="3">
    <location>
        <begin position="634"/>
        <end position="760"/>
    </location>
</feature>
<feature type="repeat" description="PPR" evidence="2">
    <location>
        <begin position="491"/>
        <end position="525"/>
    </location>
</feature>
<dbReference type="SUPFAM" id="SSF50249">
    <property type="entry name" value="Nucleic acid-binding proteins"/>
    <property type="match status" value="1"/>
</dbReference>
<dbReference type="InterPro" id="IPR008045">
    <property type="entry name" value="MCM2"/>
</dbReference>